<dbReference type="SUPFAM" id="SSF55874">
    <property type="entry name" value="ATPase domain of HSP90 chaperone/DNA topoisomerase II/histidine kinase"/>
    <property type="match status" value="1"/>
</dbReference>
<dbReference type="Pfam" id="PF19354">
    <property type="entry name" value="DUF5931"/>
    <property type="match status" value="1"/>
</dbReference>
<proteinExistence type="predicted"/>
<dbReference type="InterPro" id="IPR003594">
    <property type="entry name" value="HATPase_dom"/>
</dbReference>
<evidence type="ECO:0000256" key="4">
    <source>
        <dbReference type="SAM" id="Phobius"/>
    </source>
</evidence>
<dbReference type="Pfam" id="PF07730">
    <property type="entry name" value="HisKA_3"/>
    <property type="match status" value="1"/>
</dbReference>
<reference evidence="6 7" key="1">
    <citation type="submission" date="2015-10" db="EMBL/GenBank/DDBJ databases">
        <title>Draft genome sequence of Streptomyces cellostaticus DSM 40189, type strain for the species Streptomyces cellostaticus.</title>
        <authorList>
            <person name="Ruckert C."/>
            <person name="Winkler A."/>
            <person name="Kalinowski J."/>
            <person name="Kampfer P."/>
            <person name="Glaeser S."/>
        </authorList>
    </citation>
    <scope>NUCLEOTIDE SEQUENCE [LARGE SCALE GENOMIC DNA]</scope>
    <source>
        <strain evidence="6 7">DSM 40189</strain>
    </source>
</reference>
<name>A0A101NRQ9_9ACTN</name>
<dbReference type="GO" id="GO:0016020">
    <property type="term" value="C:membrane"/>
    <property type="evidence" value="ECO:0007669"/>
    <property type="project" value="InterPro"/>
</dbReference>
<dbReference type="InterPro" id="IPR050482">
    <property type="entry name" value="Sensor_HK_TwoCompSys"/>
</dbReference>
<dbReference type="EMBL" id="LMWL01000007">
    <property type="protein sequence ID" value="KUM97996.1"/>
    <property type="molecule type" value="Genomic_DNA"/>
</dbReference>
<dbReference type="CDD" id="cd16917">
    <property type="entry name" value="HATPase_UhpB-NarQ-NarX-like"/>
    <property type="match status" value="1"/>
</dbReference>
<dbReference type="Gene3D" id="1.20.5.1930">
    <property type="match status" value="1"/>
</dbReference>
<keyword evidence="4" id="KW-0472">Membrane</keyword>
<evidence type="ECO:0000256" key="2">
    <source>
        <dbReference type="ARBA" id="ARBA00022777"/>
    </source>
</evidence>
<feature type="transmembrane region" description="Helical" evidence="4">
    <location>
        <begin position="45"/>
        <end position="64"/>
    </location>
</feature>
<dbReference type="InterPro" id="IPR045975">
    <property type="entry name" value="DUF5931"/>
</dbReference>
<organism evidence="6 7">
    <name type="scientific">Streptomyces cellostaticus</name>
    <dbReference type="NCBI Taxonomy" id="67285"/>
    <lineage>
        <taxon>Bacteria</taxon>
        <taxon>Bacillati</taxon>
        <taxon>Actinomycetota</taxon>
        <taxon>Actinomycetes</taxon>
        <taxon>Kitasatosporales</taxon>
        <taxon>Streptomycetaceae</taxon>
        <taxon>Streptomyces</taxon>
    </lineage>
</organism>
<dbReference type="InterPro" id="IPR011712">
    <property type="entry name" value="Sig_transdc_His_kin_sub3_dim/P"/>
</dbReference>
<keyword evidence="4" id="KW-1133">Transmembrane helix</keyword>
<keyword evidence="1" id="KW-0808">Transferase</keyword>
<dbReference type="Pfam" id="PF02518">
    <property type="entry name" value="HATPase_c"/>
    <property type="match status" value="1"/>
</dbReference>
<feature type="transmembrane region" description="Helical" evidence="4">
    <location>
        <begin position="21"/>
        <end position="39"/>
    </location>
</feature>
<keyword evidence="4" id="KW-0812">Transmembrane</keyword>
<evidence type="ECO:0000259" key="5">
    <source>
        <dbReference type="SMART" id="SM00387"/>
    </source>
</evidence>
<feature type="transmembrane region" description="Helical" evidence="4">
    <location>
        <begin position="114"/>
        <end position="138"/>
    </location>
</feature>
<dbReference type="Proteomes" id="UP000054241">
    <property type="component" value="Unassembled WGS sequence"/>
</dbReference>
<dbReference type="PANTHER" id="PTHR24421">
    <property type="entry name" value="NITRATE/NITRITE SENSOR PROTEIN NARX-RELATED"/>
    <property type="match status" value="1"/>
</dbReference>
<dbReference type="RefSeq" id="WP_066992781.1">
    <property type="nucleotide sequence ID" value="NZ_BNDU01000006.1"/>
</dbReference>
<evidence type="ECO:0000313" key="6">
    <source>
        <dbReference type="EMBL" id="KUM97996.1"/>
    </source>
</evidence>
<dbReference type="NCBIfam" id="NF047322">
    <property type="entry name" value="HK_morpho_MacS"/>
    <property type="match status" value="1"/>
</dbReference>
<feature type="domain" description="Histidine kinase/HSP90-like ATPase" evidence="5">
    <location>
        <begin position="298"/>
        <end position="397"/>
    </location>
</feature>
<keyword evidence="7" id="KW-1185">Reference proteome</keyword>
<keyword evidence="2 6" id="KW-0418">Kinase</keyword>
<evidence type="ECO:0000256" key="1">
    <source>
        <dbReference type="ARBA" id="ARBA00022679"/>
    </source>
</evidence>
<dbReference type="PANTHER" id="PTHR24421:SF61">
    <property type="entry name" value="OXYGEN SENSOR HISTIDINE KINASE NREB"/>
    <property type="match status" value="1"/>
</dbReference>
<comment type="caution">
    <text evidence="6">The sequence shown here is derived from an EMBL/GenBank/DDBJ whole genome shotgun (WGS) entry which is preliminary data.</text>
</comment>
<dbReference type="InterPro" id="IPR036890">
    <property type="entry name" value="HATPase_C_sf"/>
</dbReference>
<dbReference type="OrthoDB" id="5181554at2"/>
<dbReference type="SMART" id="SM00387">
    <property type="entry name" value="HATPase_c"/>
    <property type="match status" value="1"/>
</dbReference>
<dbReference type="AlphaFoldDB" id="A0A101NRQ9"/>
<keyword evidence="3" id="KW-0902">Two-component regulatory system</keyword>
<gene>
    <name evidence="6" type="ORF">AQI88_05635</name>
</gene>
<evidence type="ECO:0000313" key="7">
    <source>
        <dbReference type="Proteomes" id="UP000054241"/>
    </source>
</evidence>
<dbReference type="STRING" id="67285.AQI88_05635"/>
<dbReference type="GO" id="GO:0000155">
    <property type="term" value="F:phosphorelay sensor kinase activity"/>
    <property type="evidence" value="ECO:0007669"/>
    <property type="project" value="InterPro"/>
</dbReference>
<dbReference type="GO" id="GO:0046983">
    <property type="term" value="F:protein dimerization activity"/>
    <property type="evidence" value="ECO:0007669"/>
    <property type="project" value="InterPro"/>
</dbReference>
<evidence type="ECO:0000256" key="3">
    <source>
        <dbReference type="ARBA" id="ARBA00023012"/>
    </source>
</evidence>
<dbReference type="Gene3D" id="3.30.565.10">
    <property type="entry name" value="Histidine kinase-like ATPase, C-terminal domain"/>
    <property type="match status" value="1"/>
</dbReference>
<feature type="transmembrane region" description="Helical" evidence="4">
    <location>
        <begin position="76"/>
        <end position="94"/>
    </location>
</feature>
<sequence>MPKRERVMTMSVELPLWRALAGYRVLTMLYAIGLCATAYDHFAHPWVAVAYYAVLAVWTLATLPRVANEASCTKRFLAVDLTIALTGILLTPLADSHERIAGGGPTLPSIWTAGSVLAFAIKGGWRWAAVASTAVAAVNLIERGHPARDTVHNVILVWVSSVAIGYVVEVARASERTLARALEIEAATRERERLARDIHDSVLQVLAMVQRRGAVLGGEAAELGRMAGEQEVALRTLVSGGLLPVSRVSEDTAAGAVVRAVEEPDDDGPLDLRSLLAPYAGARVSLAEPGAPVPLLPEAARELAAAVGAALDNVRRHAGQDARAWILVEDEPDEIVVTVRDDGPGIPEGRLAQAEGEGRLGVALSIRGRLRDLGGSAELLSVPGQGTEVELKVPKVSWDKAEKR</sequence>
<feature type="transmembrane region" description="Helical" evidence="4">
    <location>
        <begin position="150"/>
        <end position="168"/>
    </location>
</feature>
<protein>
    <submittedName>
        <fullName evidence="6">Histidine kinase</fullName>
    </submittedName>
</protein>
<accession>A0A101NRQ9</accession>